<dbReference type="AlphaFoldDB" id="A0A418WJ20"/>
<accession>A0A418WJ20</accession>
<dbReference type="Pfam" id="PF09923">
    <property type="entry name" value="DUF2155"/>
    <property type="match status" value="1"/>
</dbReference>
<name>A0A418WJ20_9PROT</name>
<keyword evidence="2" id="KW-1185">Reference proteome</keyword>
<organism evidence="1 2">
    <name type="scientific">Oleomonas cavernae</name>
    <dbReference type="NCBI Taxonomy" id="2320859"/>
    <lineage>
        <taxon>Bacteria</taxon>
        <taxon>Pseudomonadati</taxon>
        <taxon>Pseudomonadota</taxon>
        <taxon>Alphaproteobacteria</taxon>
        <taxon>Acetobacterales</taxon>
        <taxon>Acetobacteraceae</taxon>
        <taxon>Oleomonas</taxon>
    </lineage>
</organism>
<proteinExistence type="predicted"/>
<evidence type="ECO:0000313" key="2">
    <source>
        <dbReference type="Proteomes" id="UP000284605"/>
    </source>
</evidence>
<protein>
    <submittedName>
        <fullName evidence="1">DUF2155 domain-containing protein</fullName>
    </submittedName>
</protein>
<reference evidence="1 2" key="1">
    <citation type="submission" date="2018-09" db="EMBL/GenBank/DDBJ databases">
        <authorList>
            <person name="Zhu H."/>
        </authorList>
    </citation>
    <scope>NUCLEOTIDE SEQUENCE [LARGE SCALE GENOMIC DNA]</scope>
    <source>
        <strain evidence="1 2">K1W22B-8</strain>
    </source>
</reference>
<gene>
    <name evidence="1" type="ORF">D3874_13450</name>
</gene>
<evidence type="ECO:0000313" key="1">
    <source>
        <dbReference type="EMBL" id="RJF89985.1"/>
    </source>
</evidence>
<dbReference type="Proteomes" id="UP000284605">
    <property type="component" value="Unassembled WGS sequence"/>
</dbReference>
<sequence>MPPPPPPAAGGVAVPVLPATPGRVVGVVLQGLDKVTARISTIEVPLDGTATFGTLTIRVRKCVIPPPDEKPEASAFLEIADTPPGQPAVAVFSGWMFASSPALSALEHPVYDVWVTACKTAAPGSP</sequence>
<dbReference type="EMBL" id="QYUK01000011">
    <property type="protein sequence ID" value="RJF89985.1"/>
    <property type="molecule type" value="Genomic_DNA"/>
</dbReference>
<dbReference type="InterPro" id="IPR019225">
    <property type="entry name" value="DUF2155"/>
</dbReference>
<comment type="caution">
    <text evidence="1">The sequence shown here is derived from an EMBL/GenBank/DDBJ whole genome shotgun (WGS) entry which is preliminary data.</text>
</comment>
<dbReference type="OrthoDB" id="9810376at2"/>